<reference evidence="2 3" key="1">
    <citation type="journal article" date="2019" name="ISME J.">
        <title>Genome analyses of uncultured TG2/ZB3 bacteria in 'Margulisbacteria' specifically attached to ectosymbiotic spirochetes of protists in the termite gut.</title>
        <authorList>
            <person name="Utami Y.D."/>
            <person name="Kuwahara H."/>
            <person name="Igai K."/>
            <person name="Murakami T."/>
            <person name="Sugaya K."/>
            <person name="Morikawa T."/>
            <person name="Nagura Y."/>
            <person name="Yuki M."/>
            <person name="Deevong P."/>
            <person name="Inoue T."/>
            <person name="Kihara K."/>
            <person name="Lo N."/>
            <person name="Yamada A."/>
            <person name="Ohkuma M."/>
            <person name="Hongoh Y."/>
        </authorList>
    </citation>
    <scope>NUCLEOTIDE SEQUENCE [LARGE SCALE GENOMIC DNA]</scope>
    <source>
        <strain evidence="2">NkOx7-01</strain>
    </source>
</reference>
<dbReference type="CDD" id="cd02042">
    <property type="entry name" value="ParAB_family"/>
    <property type="match status" value="1"/>
</dbReference>
<protein>
    <submittedName>
        <fullName evidence="2">Chromosome partitioning ATPase</fullName>
    </submittedName>
</protein>
<evidence type="ECO:0000259" key="1">
    <source>
        <dbReference type="Pfam" id="PF13614"/>
    </source>
</evidence>
<dbReference type="Pfam" id="PF13614">
    <property type="entry name" value="AAA_31"/>
    <property type="match status" value="1"/>
</dbReference>
<dbReference type="InterPro" id="IPR025669">
    <property type="entry name" value="AAA_dom"/>
</dbReference>
<name>A0A388T940_TERA1</name>
<dbReference type="SUPFAM" id="SSF52540">
    <property type="entry name" value="P-loop containing nucleoside triphosphate hydrolases"/>
    <property type="match status" value="1"/>
</dbReference>
<feature type="domain" description="AAA" evidence="1">
    <location>
        <begin position="1"/>
        <end position="168"/>
    </location>
</feature>
<dbReference type="AlphaFoldDB" id="A0A388T940"/>
<dbReference type="InterPro" id="IPR050678">
    <property type="entry name" value="DNA_Partitioning_ATPase"/>
</dbReference>
<dbReference type="EMBL" id="BGZN01000001">
    <property type="protein sequence ID" value="GBR72571.1"/>
    <property type="molecule type" value="Genomic_DNA"/>
</dbReference>
<dbReference type="PANTHER" id="PTHR13696">
    <property type="entry name" value="P-LOOP CONTAINING NUCLEOSIDE TRIPHOSPHATE HYDROLASE"/>
    <property type="match status" value="1"/>
</dbReference>
<evidence type="ECO:0000313" key="3">
    <source>
        <dbReference type="Proteomes" id="UP000269352"/>
    </source>
</evidence>
<keyword evidence="3" id="KW-1185">Reference proteome</keyword>
<gene>
    <name evidence="2" type="primary">parA</name>
    <name evidence="2" type="ORF">NO1_0080</name>
</gene>
<organism evidence="2 3">
    <name type="scientific">Termititenax aidoneus</name>
    <dbReference type="NCBI Taxonomy" id="2218524"/>
    <lineage>
        <taxon>Bacteria</taxon>
        <taxon>Bacillati</taxon>
        <taxon>Candidatus Margulisiibacteriota</taxon>
        <taxon>Candidatus Termititenacia</taxon>
        <taxon>Candidatus Termititenacales</taxon>
        <taxon>Candidatus Termititenacaceae</taxon>
        <taxon>Candidatus Termititenax</taxon>
    </lineage>
</organism>
<dbReference type="InterPro" id="IPR027417">
    <property type="entry name" value="P-loop_NTPase"/>
</dbReference>
<proteinExistence type="predicted"/>
<evidence type="ECO:0000313" key="2">
    <source>
        <dbReference type="EMBL" id="GBR72571.1"/>
    </source>
</evidence>
<dbReference type="PANTHER" id="PTHR13696:SF99">
    <property type="entry name" value="COBYRINIC ACID AC-DIAMIDE SYNTHASE"/>
    <property type="match status" value="1"/>
</dbReference>
<sequence length="309" mass="34521">MEIIALANHKGGCGKTTTAVNLAYQLAKLKQKVLLIDLDPQGHSSLGLNIDPDRIELSCFDFLQKKPLADIAVSIMPNLDLLPGSMKTALLEQMLAGKNRREYRLKDLLHKVSGYNYILIDTPPNLGLLTINSLLAANKVLTPLEPGNYALHGLQKLDETLALLKNKTGHQPERRYVITMHRPTKFCEDFLNMLKPFFKNNLMQTKINFSEHYKDAALIGLPAGACGSGQADDHANLAREVKAWAEKKEPVFISSLPSPVKIEFNALGNTDMIQMLRGADDNYTYHYVFDKKGQVTRVKSKPLIKHSFL</sequence>
<comment type="caution">
    <text evidence="2">The sequence shown here is derived from an EMBL/GenBank/DDBJ whole genome shotgun (WGS) entry which is preliminary data.</text>
</comment>
<accession>A0A388T940</accession>
<dbReference type="Gene3D" id="3.40.50.300">
    <property type="entry name" value="P-loop containing nucleotide triphosphate hydrolases"/>
    <property type="match status" value="1"/>
</dbReference>
<dbReference type="Proteomes" id="UP000269352">
    <property type="component" value="Unassembled WGS sequence"/>
</dbReference>